<dbReference type="AlphaFoldDB" id="A0A841RNF6"/>
<comment type="catalytic activity">
    <reaction evidence="1">
        <text>ATP + protein L-histidine = ADP + protein N-phospho-L-histidine.</text>
        <dbReference type="EC" id="2.7.13.3"/>
    </reaction>
</comment>
<dbReference type="PANTHER" id="PTHR24421:SF63">
    <property type="entry name" value="SENSOR HISTIDINE KINASE DESK"/>
    <property type="match status" value="1"/>
</dbReference>
<evidence type="ECO:0000256" key="3">
    <source>
        <dbReference type="ARBA" id="ARBA00022679"/>
    </source>
</evidence>
<feature type="transmembrane region" description="Helical" evidence="7">
    <location>
        <begin position="105"/>
        <end position="126"/>
    </location>
</feature>
<evidence type="ECO:0000259" key="10">
    <source>
        <dbReference type="Pfam" id="PF23540"/>
    </source>
</evidence>
<dbReference type="RefSeq" id="WP_343068801.1">
    <property type="nucleotide sequence ID" value="NZ_BAAACU010000042.1"/>
</dbReference>
<feature type="transmembrane region" description="Helical" evidence="7">
    <location>
        <begin position="38"/>
        <end position="57"/>
    </location>
</feature>
<evidence type="ECO:0000259" key="9">
    <source>
        <dbReference type="Pfam" id="PF07730"/>
    </source>
</evidence>
<evidence type="ECO:0000256" key="2">
    <source>
        <dbReference type="ARBA" id="ARBA00012438"/>
    </source>
</evidence>
<feature type="domain" description="Histidine kinase/HSP90-like ATPase" evidence="8">
    <location>
        <begin position="283"/>
        <end position="364"/>
    </location>
</feature>
<dbReference type="InterPro" id="IPR050482">
    <property type="entry name" value="Sensor_HK_TwoCompSys"/>
</dbReference>
<feature type="transmembrane region" description="Helical" evidence="7">
    <location>
        <begin position="12"/>
        <end position="31"/>
    </location>
</feature>
<keyword evidence="4 11" id="KW-0418">Kinase</keyword>
<evidence type="ECO:0000256" key="4">
    <source>
        <dbReference type="ARBA" id="ARBA00022777"/>
    </source>
</evidence>
<comment type="caution">
    <text evidence="11">The sequence shown here is derived from an EMBL/GenBank/DDBJ whole genome shotgun (WGS) entry which is preliminary data.</text>
</comment>
<dbReference type="InterPro" id="IPR036890">
    <property type="entry name" value="HATPase_C_sf"/>
</dbReference>
<keyword evidence="12" id="KW-1185">Reference proteome</keyword>
<feature type="domain" description="DesK/YvfT N-terminal" evidence="10">
    <location>
        <begin position="3"/>
        <end position="145"/>
    </location>
</feature>
<dbReference type="InterPro" id="IPR011712">
    <property type="entry name" value="Sig_transdc_His_kin_sub3_dim/P"/>
</dbReference>
<evidence type="ECO:0000256" key="1">
    <source>
        <dbReference type="ARBA" id="ARBA00000085"/>
    </source>
</evidence>
<protein>
    <recommendedName>
        <fullName evidence="2">histidine kinase</fullName>
        <ecNumber evidence="2">2.7.13.3</ecNumber>
    </recommendedName>
</protein>
<dbReference type="CDD" id="cd16917">
    <property type="entry name" value="HATPase_UhpB-NarQ-NarX-like"/>
    <property type="match status" value="1"/>
</dbReference>
<accession>A0A841RNF6</accession>
<evidence type="ECO:0000313" key="12">
    <source>
        <dbReference type="Proteomes" id="UP000572212"/>
    </source>
</evidence>
<feature type="transmembrane region" description="Helical" evidence="7">
    <location>
        <begin position="132"/>
        <end position="149"/>
    </location>
</feature>
<dbReference type="Pfam" id="PF02518">
    <property type="entry name" value="HATPase_c"/>
    <property type="match status" value="1"/>
</dbReference>
<proteinExistence type="predicted"/>
<organism evidence="11 12">
    <name type="scientific">Gracilibacillus halotolerans</name>
    <dbReference type="NCBI Taxonomy" id="74386"/>
    <lineage>
        <taxon>Bacteria</taxon>
        <taxon>Bacillati</taxon>
        <taxon>Bacillota</taxon>
        <taxon>Bacilli</taxon>
        <taxon>Bacillales</taxon>
        <taxon>Bacillaceae</taxon>
        <taxon>Gracilibacillus</taxon>
    </lineage>
</organism>
<keyword evidence="7" id="KW-1133">Transmembrane helix</keyword>
<keyword evidence="3 11" id="KW-0808">Transferase</keyword>
<dbReference type="Gene3D" id="3.30.565.10">
    <property type="entry name" value="Histidine kinase-like ATPase, C-terminal domain"/>
    <property type="match status" value="1"/>
</dbReference>
<evidence type="ECO:0000256" key="5">
    <source>
        <dbReference type="ARBA" id="ARBA00023012"/>
    </source>
</evidence>
<keyword evidence="7" id="KW-0472">Membrane</keyword>
<evidence type="ECO:0000256" key="6">
    <source>
        <dbReference type="SAM" id="Coils"/>
    </source>
</evidence>
<dbReference type="Proteomes" id="UP000572212">
    <property type="component" value="Unassembled WGS sequence"/>
</dbReference>
<dbReference type="GO" id="GO:0000155">
    <property type="term" value="F:phosphorelay sensor kinase activity"/>
    <property type="evidence" value="ECO:0007669"/>
    <property type="project" value="InterPro"/>
</dbReference>
<dbReference type="EC" id="2.7.13.3" evidence="2"/>
<dbReference type="SUPFAM" id="SSF55874">
    <property type="entry name" value="ATPase domain of HSP90 chaperone/DNA topoisomerase II/histidine kinase"/>
    <property type="match status" value="1"/>
</dbReference>
<evidence type="ECO:0000259" key="8">
    <source>
        <dbReference type="Pfam" id="PF02518"/>
    </source>
</evidence>
<gene>
    <name evidence="11" type="ORF">GGQ92_001755</name>
</gene>
<dbReference type="GO" id="GO:0016020">
    <property type="term" value="C:membrane"/>
    <property type="evidence" value="ECO:0007669"/>
    <property type="project" value="InterPro"/>
</dbReference>
<feature type="domain" description="Signal transduction histidine kinase subgroup 3 dimerisation and phosphoacceptor" evidence="9">
    <location>
        <begin position="177"/>
        <end position="241"/>
    </location>
</feature>
<dbReference type="Pfam" id="PF07730">
    <property type="entry name" value="HisKA_3"/>
    <property type="match status" value="1"/>
</dbReference>
<keyword evidence="7" id="KW-0812">Transmembrane</keyword>
<keyword evidence="5" id="KW-0902">Two-component regulatory system</keyword>
<dbReference type="InterPro" id="IPR003594">
    <property type="entry name" value="HATPase_dom"/>
</dbReference>
<dbReference type="InterPro" id="IPR056374">
    <property type="entry name" value="DesK/YvfT_N"/>
</dbReference>
<name>A0A841RNF6_9BACI</name>
<keyword evidence="6" id="KW-0175">Coiled coil</keyword>
<reference evidence="11 12" key="1">
    <citation type="submission" date="2020-08" db="EMBL/GenBank/DDBJ databases">
        <title>Genomic Encyclopedia of Type Strains, Phase IV (KMG-IV): sequencing the most valuable type-strain genomes for metagenomic binning, comparative biology and taxonomic classification.</title>
        <authorList>
            <person name="Goeker M."/>
        </authorList>
    </citation>
    <scope>NUCLEOTIDE SEQUENCE [LARGE SCALE GENOMIC DNA]</scope>
    <source>
        <strain evidence="11 12">DSM 11805</strain>
    </source>
</reference>
<dbReference type="Gene3D" id="1.20.5.1930">
    <property type="match status" value="1"/>
</dbReference>
<dbReference type="PANTHER" id="PTHR24421">
    <property type="entry name" value="NITRATE/NITRITE SENSOR PROTEIN NARX-RELATED"/>
    <property type="match status" value="1"/>
</dbReference>
<evidence type="ECO:0000256" key="7">
    <source>
        <dbReference type="SAM" id="Phobius"/>
    </source>
</evidence>
<dbReference type="GO" id="GO:0046983">
    <property type="term" value="F:protein dimerization activity"/>
    <property type="evidence" value="ECO:0007669"/>
    <property type="project" value="InterPro"/>
</dbReference>
<dbReference type="EMBL" id="JACHON010000006">
    <property type="protein sequence ID" value="MBB6512966.1"/>
    <property type="molecule type" value="Genomic_DNA"/>
</dbReference>
<feature type="transmembrane region" description="Helical" evidence="7">
    <location>
        <begin position="63"/>
        <end position="84"/>
    </location>
</feature>
<feature type="coiled-coil region" evidence="6">
    <location>
        <begin position="155"/>
        <end position="182"/>
    </location>
</feature>
<dbReference type="Pfam" id="PF23540">
    <property type="entry name" value="DesK_N"/>
    <property type="match status" value="1"/>
</dbReference>
<sequence length="373" mass="42819">MRNFQLFPERYGFLPYVFLVYLAMPIYYVSLETGVKAFVGYALILLFFISYRQLYWLPTNKKYSVWLGIQLGIIIALSIAYNPYHLFLGFFPAHFIGYYEEKKHFKIALITFAITLALPTILLGIMHSFMNILFLLPFLIIMLISPYGIRSMNARMALEEELEQANEQIRQLVKREERVRIARDLHDTLGHTLSLITLQSQLVQRLVEKQPDRAREEAKGIEQTSRTALRQVRELVSNMRAVPIEEGLMHMEQILQAADIKLEVTQQEDISETSSVQQNIMSMCLKEAGTNIVKHSQATSCSVEIQNRKGYIYITVEDNGIGMHMKENNGNGIQGMKERLSLIEGQLAIVSSKEGTTLKFTIPMVLKQVEMVL</sequence>
<evidence type="ECO:0000313" key="11">
    <source>
        <dbReference type="EMBL" id="MBB6512966.1"/>
    </source>
</evidence>